<dbReference type="OrthoDB" id="25029at2759"/>
<dbReference type="PANTHER" id="PTHR11096:SF0">
    <property type="entry name" value="RNA 3'-TERMINAL PHOSPHATE CYCLASE"/>
    <property type="match status" value="1"/>
</dbReference>
<dbReference type="InterPro" id="IPR036553">
    <property type="entry name" value="RPTC_insert"/>
</dbReference>
<dbReference type="PANTHER" id="PTHR11096">
    <property type="entry name" value="RNA 3' TERMINAL PHOSPHATE CYCLASE"/>
    <property type="match status" value="1"/>
</dbReference>
<proteinExistence type="predicted"/>
<dbReference type="Proteomes" id="UP000039046">
    <property type="component" value="Unassembled WGS sequence"/>
</dbReference>
<accession>A0A0A1TLD6</accession>
<dbReference type="STRING" id="1531966.A0A0A1TLD6"/>
<dbReference type="InterPro" id="IPR013792">
    <property type="entry name" value="RNA3'P_cycl/enolpyr_Trfase_a/b"/>
</dbReference>
<organism evidence="2 3">
    <name type="scientific">[Torrubiella] hemipterigena</name>
    <dbReference type="NCBI Taxonomy" id="1531966"/>
    <lineage>
        <taxon>Eukaryota</taxon>
        <taxon>Fungi</taxon>
        <taxon>Dikarya</taxon>
        <taxon>Ascomycota</taxon>
        <taxon>Pezizomycotina</taxon>
        <taxon>Sordariomycetes</taxon>
        <taxon>Hypocreomycetidae</taxon>
        <taxon>Hypocreales</taxon>
        <taxon>Clavicipitaceae</taxon>
        <taxon>Clavicipitaceae incertae sedis</taxon>
        <taxon>'Torrubiella' clade</taxon>
    </lineage>
</organism>
<dbReference type="SUPFAM" id="SSF55205">
    <property type="entry name" value="EPT/RTPC-like"/>
    <property type="match status" value="1"/>
</dbReference>
<sequence>MRPIQIDGKTGEGGGQLVRIAIALAAVTGQAVTVTNIRANRAHNKGGGLGNQHVTAIRFLADATNAEVEGLYQCSKTVTFTPRQSPTSFAPRQVKIVADSTAASALLVLQAALPFLVFAANDAGEPIELELTGGTNTSFSPSYDYFEQLVVPALRDFFGLTLECELSKRGWSLGRFTDGVMSVKIHPVPKGQSIKCQKLKKYTYPSSHELKSVDVTILTPCYSHKKLQNRIAEDLGVLFPDIEINFKRTEDSGQDARWYVLLVGHSADGLRWGRDSLYSLPKAAKSIDTFIAQTSSKVCKRLYEEIERGGHVDEFLQDQMICFQALAEGLSSFPRGESLEDTAICEPFVGEDGTINVENARKEKTVEPFGQGSEHARTARWVASELLPKAKFYTKGSIVKGIAYVAS</sequence>
<dbReference type="InterPro" id="IPR000228">
    <property type="entry name" value="RNA3'_term_phos_cyc"/>
</dbReference>
<dbReference type="GO" id="GO:0006396">
    <property type="term" value="P:RNA processing"/>
    <property type="evidence" value="ECO:0007669"/>
    <property type="project" value="InterPro"/>
</dbReference>
<reference evidence="2 3" key="1">
    <citation type="journal article" date="2015" name="Genome Announc.">
        <title>Draft Genome Sequence and Gene Annotation of the Entomopathogenic Fungus Verticillium hemipterigenum.</title>
        <authorList>
            <person name="Horn F."/>
            <person name="Habel A."/>
            <person name="Scharf D.H."/>
            <person name="Dworschak J."/>
            <person name="Brakhage A.A."/>
            <person name="Guthke R."/>
            <person name="Hertweck C."/>
            <person name="Linde J."/>
        </authorList>
    </citation>
    <scope>NUCLEOTIDE SEQUENCE [LARGE SCALE GENOMIC DNA]</scope>
</reference>
<name>A0A0A1TLD6_9HYPO</name>
<dbReference type="InterPro" id="IPR037136">
    <property type="entry name" value="RNA3'_phos_cyclase_dom_sf"/>
</dbReference>
<dbReference type="Gene3D" id="3.65.10.20">
    <property type="entry name" value="RNA 3'-terminal phosphate cyclase domain"/>
    <property type="match status" value="1"/>
</dbReference>
<evidence type="ECO:0000313" key="2">
    <source>
        <dbReference type="EMBL" id="CEJ90842.1"/>
    </source>
</evidence>
<dbReference type="GO" id="GO:0005634">
    <property type="term" value="C:nucleus"/>
    <property type="evidence" value="ECO:0007669"/>
    <property type="project" value="TreeGrafter"/>
</dbReference>
<dbReference type="InterPro" id="IPR023797">
    <property type="entry name" value="RNA3'_phos_cyclase_dom"/>
</dbReference>
<dbReference type="AlphaFoldDB" id="A0A0A1TLD6"/>
<feature type="domain" description="RNA 3'-terminal phosphate cyclase" evidence="1">
    <location>
        <begin position="11"/>
        <end position="334"/>
    </location>
</feature>
<keyword evidence="3" id="KW-1185">Reference proteome</keyword>
<evidence type="ECO:0000259" key="1">
    <source>
        <dbReference type="Pfam" id="PF01137"/>
    </source>
</evidence>
<dbReference type="Pfam" id="PF01137">
    <property type="entry name" value="RTC"/>
    <property type="match status" value="1"/>
</dbReference>
<dbReference type="GO" id="GO:0003963">
    <property type="term" value="F:RNA-3'-phosphate cyclase activity"/>
    <property type="evidence" value="ECO:0007669"/>
    <property type="project" value="TreeGrafter"/>
</dbReference>
<protein>
    <recommendedName>
        <fullName evidence="1">RNA 3'-terminal phosphate cyclase domain-containing protein</fullName>
    </recommendedName>
</protein>
<evidence type="ECO:0000313" key="3">
    <source>
        <dbReference type="Proteomes" id="UP000039046"/>
    </source>
</evidence>
<dbReference type="EMBL" id="CDHN01000003">
    <property type="protein sequence ID" value="CEJ90842.1"/>
    <property type="molecule type" value="Genomic_DNA"/>
</dbReference>
<gene>
    <name evidence="2" type="ORF">VHEMI06596</name>
</gene>
<dbReference type="Gene3D" id="3.30.360.20">
    <property type="entry name" value="RNA 3'-terminal phosphate cyclase, insert domain"/>
    <property type="match status" value="1"/>
</dbReference>
<dbReference type="HOGENOM" id="CLU_027882_3_1_1"/>